<dbReference type="GO" id="GO:0005634">
    <property type="term" value="C:nucleus"/>
    <property type="evidence" value="ECO:0007669"/>
    <property type="project" value="TreeGrafter"/>
</dbReference>
<feature type="domain" description="USP" evidence="6">
    <location>
        <begin position="70"/>
        <end position="339"/>
    </location>
</feature>
<dbReference type="PROSITE" id="PS50235">
    <property type="entry name" value="USP_3"/>
    <property type="match status" value="1"/>
</dbReference>
<dbReference type="PANTHER" id="PTHR24006">
    <property type="entry name" value="UBIQUITIN CARBOXYL-TERMINAL HYDROLASE"/>
    <property type="match status" value="1"/>
</dbReference>
<dbReference type="Pfam" id="PF00443">
    <property type="entry name" value="UCH"/>
    <property type="match status" value="1"/>
</dbReference>
<dbReference type="GO" id="GO:0004843">
    <property type="term" value="F:cysteine-type deubiquitinase activity"/>
    <property type="evidence" value="ECO:0007669"/>
    <property type="project" value="InterPro"/>
</dbReference>
<dbReference type="InterPro" id="IPR038765">
    <property type="entry name" value="Papain-like_cys_pep_sf"/>
</dbReference>
<evidence type="ECO:0000256" key="3">
    <source>
        <dbReference type="ARBA" id="ARBA00031500"/>
    </source>
</evidence>
<reference evidence="7" key="1">
    <citation type="submission" date="2020-10" db="EMBL/GenBank/DDBJ databases">
        <authorList>
            <person name="Kikuchi T."/>
        </authorList>
    </citation>
    <scope>NUCLEOTIDE SEQUENCE</scope>
    <source>
        <strain evidence="7">NKZ352</strain>
    </source>
</reference>
<evidence type="ECO:0000256" key="4">
    <source>
        <dbReference type="ARBA" id="ARBA00031508"/>
    </source>
</evidence>
<dbReference type="SUPFAM" id="SSF54001">
    <property type="entry name" value="Cysteine proteinases"/>
    <property type="match status" value="1"/>
</dbReference>
<comment type="similarity">
    <text evidence="1">Belongs to the peptidase C19 family.</text>
</comment>
<dbReference type="InterPro" id="IPR050164">
    <property type="entry name" value="Peptidase_C19"/>
</dbReference>
<dbReference type="PANTHER" id="PTHR24006:SF644">
    <property type="entry name" value="UBIQUITIN CARBOXYL-TERMINAL HYDROLASE 7"/>
    <property type="match status" value="1"/>
</dbReference>
<dbReference type="OrthoDB" id="289038at2759"/>
<dbReference type="GO" id="GO:0016579">
    <property type="term" value="P:protein deubiquitination"/>
    <property type="evidence" value="ECO:0007669"/>
    <property type="project" value="InterPro"/>
</dbReference>
<dbReference type="PROSITE" id="PS00973">
    <property type="entry name" value="USP_2"/>
    <property type="match status" value="1"/>
</dbReference>
<evidence type="ECO:0000256" key="1">
    <source>
        <dbReference type="ARBA" id="ARBA00009085"/>
    </source>
</evidence>
<comment type="caution">
    <text evidence="7">The sequence shown here is derived from an EMBL/GenBank/DDBJ whole genome shotgun (WGS) entry which is preliminary data.</text>
</comment>
<feature type="non-terminal residue" evidence="7">
    <location>
        <position position="1"/>
    </location>
</feature>
<dbReference type="InterPro" id="IPR018200">
    <property type="entry name" value="USP_CS"/>
</dbReference>
<dbReference type="GO" id="GO:0031647">
    <property type="term" value="P:regulation of protein stability"/>
    <property type="evidence" value="ECO:0007669"/>
    <property type="project" value="TreeGrafter"/>
</dbReference>
<gene>
    <name evidence="7" type="ORF">CAUJ_LOCUS16255</name>
</gene>
<sequence length="339" mass="38956">IINCVGGQDIVFDTHHTFTYRVKDWGYGTVALLNYLENPNNGFIYNDTVRVEVHVSADAPQGLEWDRGFVGLKNLGATCYMNSLLQSFFFTGALRKAVFSMPVINEQVTRNVTLALQRVFYYLMNSTEPVGTRRLTMSFGWSSIETIMQQDVQEFCRVLLDNLETKMKGSSVENVIPSLFKGKMRTFIRCLNVPYESGRTENFYDIQLNVKGKKTIYESLQEYTALEVLDGANKYDAGIHGHQPAEKYTKFSHLPPILHLHLMRFQYLGSEQKINDRFEFPEELNLFEFSEGVNPEDCLYNLHAVLVHSGNVRAGHYVVYINTNLHERTQDAYRPKVVD</sequence>
<dbReference type="AlphaFoldDB" id="A0A8S1HUW4"/>
<proteinExistence type="inferred from homology"/>
<evidence type="ECO:0000256" key="2">
    <source>
        <dbReference type="ARBA" id="ARBA00021393"/>
    </source>
</evidence>
<dbReference type="PROSITE" id="PS00972">
    <property type="entry name" value="USP_1"/>
    <property type="match status" value="1"/>
</dbReference>
<evidence type="ECO:0000313" key="7">
    <source>
        <dbReference type="EMBL" id="CAD6200359.1"/>
    </source>
</evidence>
<protein>
    <recommendedName>
        <fullName evidence="2">Ubiquitin carboxyl-terminal hydrolase 7</fullName>
    </recommendedName>
    <alternativeName>
        <fullName evidence="4">Ubiquitin thioesterase 7</fullName>
    </alternativeName>
    <alternativeName>
        <fullName evidence="3">Ubiquitin-specific-processing protease 7</fullName>
    </alternativeName>
</protein>
<organism evidence="7 8">
    <name type="scientific">Caenorhabditis auriculariae</name>
    <dbReference type="NCBI Taxonomy" id="2777116"/>
    <lineage>
        <taxon>Eukaryota</taxon>
        <taxon>Metazoa</taxon>
        <taxon>Ecdysozoa</taxon>
        <taxon>Nematoda</taxon>
        <taxon>Chromadorea</taxon>
        <taxon>Rhabditida</taxon>
        <taxon>Rhabditina</taxon>
        <taxon>Rhabditomorpha</taxon>
        <taxon>Rhabditoidea</taxon>
        <taxon>Rhabditidae</taxon>
        <taxon>Peloderinae</taxon>
        <taxon>Caenorhabditis</taxon>
    </lineage>
</organism>
<dbReference type="EMBL" id="CAJGYM010000374">
    <property type="protein sequence ID" value="CAD6200359.1"/>
    <property type="molecule type" value="Genomic_DNA"/>
</dbReference>
<name>A0A8S1HUW4_9PELO</name>
<dbReference type="InterPro" id="IPR028889">
    <property type="entry name" value="USP"/>
</dbReference>
<dbReference type="SUPFAM" id="SSF49599">
    <property type="entry name" value="TRAF domain-like"/>
    <property type="match status" value="1"/>
</dbReference>
<dbReference type="InterPro" id="IPR001394">
    <property type="entry name" value="Peptidase_C19_UCH"/>
</dbReference>
<dbReference type="Gene3D" id="3.90.70.10">
    <property type="entry name" value="Cysteine proteinases"/>
    <property type="match status" value="1"/>
</dbReference>
<dbReference type="GO" id="GO:0005829">
    <property type="term" value="C:cytosol"/>
    <property type="evidence" value="ECO:0007669"/>
    <property type="project" value="TreeGrafter"/>
</dbReference>
<evidence type="ECO:0000259" key="6">
    <source>
        <dbReference type="PROSITE" id="PS50235"/>
    </source>
</evidence>
<evidence type="ECO:0000259" key="5">
    <source>
        <dbReference type="PROSITE" id="PS50144"/>
    </source>
</evidence>
<accession>A0A8S1HUW4</accession>
<feature type="domain" description="MATH" evidence="5">
    <location>
        <begin position="1"/>
        <end position="55"/>
    </location>
</feature>
<dbReference type="InterPro" id="IPR002083">
    <property type="entry name" value="MATH/TRAF_dom"/>
</dbReference>
<keyword evidence="8" id="KW-1185">Reference proteome</keyword>
<dbReference type="InterPro" id="IPR008974">
    <property type="entry name" value="TRAF-like"/>
</dbReference>
<dbReference type="Proteomes" id="UP000835052">
    <property type="component" value="Unassembled WGS sequence"/>
</dbReference>
<dbReference type="PROSITE" id="PS50144">
    <property type="entry name" value="MATH"/>
    <property type="match status" value="1"/>
</dbReference>
<dbReference type="Gene3D" id="2.60.210.10">
    <property type="entry name" value="Apoptosis, Tumor Necrosis Factor Receptor Associated Protein 2, Chain A"/>
    <property type="match status" value="1"/>
</dbReference>
<evidence type="ECO:0000313" key="8">
    <source>
        <dbReference type="Proteomes" id="UP000835052"/>
    </source>
</evidence>